<dbReference type="Pfam" id="PF18932">
    <property type="entry name" value="DUF5681"/>
    <property type="match status" value="1"/>
</dbReference>
<organism evidence="3 4">
    <name type="scientific">Spirosoma radiotolerans</name>
    <dbReference type="NCBI Taxonomy" id="1379870"/>
    <lineage>
        <taxon>Bacteria</taxon>
        <taxon>Pseudomonadati</taxon>
        <taxon>Bacteroidota</taxon>
        <taxon>Cytophagia</taxon>
        <taxon>Cytophagales</taxon>
        <taxon>Cytophagaceae</taxon>
        <taxon>Spirosoma</taxon>
    </lineage>
</organism>
<evidence type="ECO:0000256" key="1">
    <source>
        <dbReference type="SAM" id="MobiDB-lite"/>
    </source>
</evidence>
<protein>
    <recommendedName>
        <fullName evidence="2">DUF5681 domain-containing protein</fullName>
    </recommendedName>
</protein>
<dbReference type="HOGENOM" id="CLU_2439274_0_0_10"/>
<gene>
    <name evidence="3" type="ORF">SD10_01610</name>
</gene>
<dbReference type="KEGG" id="srd:SD10_01610"/>
<dbReference type="EMBL" id="CP010429">
    <property type="protein sequence ID" value="AKD53790.1"/>
    <property type="molecule type" value="Genomic_DNA"/>
</dbReference>
<dbReference type="OrthoDB" id="963387at2"/>
<proteinExistence type="predicted"/>
<sequence>MRDDIYLEGIETRFQKGQSGNLKGRPKGSRGKAKRIRQVLGVSTKADNQLKKETVTLSIEELITITIVAKALKGNTAAYRAIMDNAYGKL</sequence>
<dbReference type="PATRIC" id="fig|1379870.5.peg.353"/>
<dbReference type="InterPro" id="IPR043736">
    <property type="entry name" value="DUF5681"/>
</dbReference>
<keyword evidence="4" id="KW-1185">Reference proteome</keyword>
<reference evidence="3 4" key="1">
    <citation type="journal article" date="2014" name="Curr. Microbiol.">
        <title>Spirosoma radiotolerans sp. nov., a gamma-radiation-resistant bacterium isolated from gamma ray-irradiated soil.</title>
        <authorList>
            <person name="Lee J.J."/>
            <person name="Srinivasan S."/>
            <person name="Lim S."/>
            <person name="Joe M."/>
            <person name="Im S."/>
            <person name="Bae S.I."/>
            <person name="Park K.R."/>
            <person name="Han J.H."/>
            <person name="Park S.H."/>
            <person name="Joo B.M."/>
            <person name="Park S.J."/>
            <person name="Kim M.K."/>
        </authorList>
    </citation>
    <scope>NUCLEOTIDE SEQUENCE [LARGE SCALE GENOMIC DNA]</scope>
    <source>
        <strain evidence="3 4">DG5A</strain>
    </source>
</reference>
<dbReference type="AlphaFoldDB" id="A0A0E3ZTD8"/>
<dbReference type="Proteomes" id="UP000033054">
    <property type="component" value="Chromosome"/>
</dbReference>
<dbReference type="RefSeq" id="WP_046375381.1">
    <property type="nucleotide sequence ID" value="NZ_CP010429.1"/>
</dbReference>
<feature type="compositionally biased region" description="Basic residues" evidence="1">
    <location>
        <begin position="24"/>
        <end position="36"/>
    </location>
</feature>
<feature type="domain" description="DUF5681" evidence="2">
    <location>
        <begin position="11"/>
        <end position="86"/>
    </location>
</feature>
<feature type="region of interest" description="Disordered" evidence="1">
    <location>
        <begin position="17"/>
        <end position="36"/>
    </location>
</feature>
<accession>A0A0E3ZTD8</accession>
<evidence type="ECO:0000313" key="3">
    <source>
        <dbReference type="EMBL" id="AKD53790.1"/>
    </source>
</evidence>
<evidence type="ECO:0000259" key="2">
    <source>
        <dbReference type="Pfam" id="PF18932"/>
    </source>
</evidence>
<dbReference type="STRING" id="1379870.SD10_01610"/>
<evidence type="ECO:0000313" key="4">
    <source>
        <dbReference type="Proteomes" id="UP000033054"/>
    </source>
</evidence>
<name>A0A0E3ZTD8_9BACT</name>